<organism evidence="9 10">
    <name type="scientific">Lojkania enalia</name>
    <dbReference type="NCBI Taxonomy" id="147567"/>
    <lineage>
        <taxon>Eukaryota</taxon>
        <taxon>Fungi</taxon>
        <taxon>Dikarya</taxon>
        <taxon>Ascomycota</taxon>
        <taxon>Pezizomycotina</taxon>
        <taxon>Dothideomycetes</taxon>
        <taxon>Pleosporomycetidae</taxon>
        <taxon>Pleosporales</taxon>
        <taxon>Pleosporales incertae sedis</taxon>
        <taxon>Lojkania</taxon>
    </lineage>
</organism>
<keyword evidence="4" id="KW-0186">Copper</keyword>
<feature type="domain" description="Tyrosinase copper-binding" evidence="8">
    <location>
        <begin position="314"/>
        <end position="325"/>
    </location>
</feature>
<reference evidence="10" key="1">
    <citation type="journal article" date="2020" name="Stud. Mycol.">
        <title>101 Dothideomycetes genomes: A test case for predicting lifestyles and emergence of pathogens.</title>
        <authorList>
            <person name="Haridas S."/>
            <person name="Albert R."/>
            <person name="Binder M."/>
            <person name="Bloem J."/>
            <person name="LaButti K."/>
            <person name="Salamov A."/>
            <person name="Andreopoulos B."/>
            <person name="Baker S."/>
            <person name="Barry K."/>
            <person name="Bills G."/>
            <person name="Bluhm B."/>
            <person name="Cannon C."/>
            <person name="Castanera R."/>
            <person name="Culley D."/>
            <person name="Daum C."/>
            <person name="Ezra D."/>
            <person name="Gonzalez J."/>
            <person name="Henrissat B."/>
            <person name="Kuo A."/>
            <person name="Liang C."/>
            <person name="Lipzen A."/>
            <person name="Lutzoni F."/>
            <person name="Magnuson J."/>
            <person name="Mondo S."/>
            <person name="Nolan M."/>
            <person name="Ohm R."/>
            <person name="Pangilinan J."/>
            <person name="Park H.-J."/>
            <person name="Ramirez L."/>
            <person name="Alfaro M."/>
            <person name="Sun H."/>
            <person name="Tritt A."/>
            <person name="Yoshinaga Y."/>
            <person name="Zwiers L.-H."/>
            <person name="Turgeon B."/>
            <person name="Goodwin S."/>
            <person name="Spatafora J."/>
            <person name="Crous P."/>
            <person name="Grigoriev I."/>
        </authorList>
    </citation>
    <scope>NUCLEOTIDE SEQUENCE [LARGE SCALE GENOMIC DNA]</scope>
    <source>
        <strain evidence="10">CBS 304.66</strain>
    </source>
</reference>
<name>A0A9P4N5L3_9PLEO</name>
<keyword evidence="10" id="KW-1185">Reference proteome</keyword>
<comment type="caution">
    <text evidence="9">The sequence shown here is derived from an EMBL/GenBank/DDBJ whole genome shotgun (WGS) entry which is preliminary data.</text>
</comment>
<dbReference type="GO" id="GO:0046872">
    <property type="term" value="F:metal ion binding"/>
    <property type="evidence" value="ECO:0007669"/>
    <property type="project" value="UniProtKB-KW"/>
</dbReference>
<dbReference type="Pfam" id="PF00264">
    <property type="entry name" value="Tyrosinase"/>
    <property type="match status" value="1"/>
</dbReference>
<comment type="similarity">
    <text evidence="1">Belongs to the tyrosinase family.</text>
</comment>
<dbReference type="SUPFAM" id="SSF48056">
    <property type="entry name" value="Di-copper centre-containing domain"/>
    <property type="match status" value="1"/>
</dbReference>
<dbReference type="EC" id="1.14.18.1" evidence="2"/>
<evidence type="ECO:0000256" key="4">
    <source>
        <dbReference type="ARBA" id="ARBA00023008"/>
    </source>
</evidence>
<dbReference type="PRINTS" id="PR00092">
    <property type="entry name" value="TYROSINASE"/>
</dbReference>
<protein>
    <recommendedName>
        <fullName evidence="2">tyrosinase</fullName>
        <ecNumber evidence="2">1.14.18.1</ecNumber>
    </recommendedName>
</protein>
<dbReference type="PANTHER" id="PTHR11474:SF76">
    <property type="entry name" value="SHKT DOMAIN-CONTAINING PROTEIN"/>
    <property type="match status" value="1"/>
</dbReference>
<comment type="catalytic activity">
    <reaction evidence="6">
        <text>2 L-dopa + O2 = 2 L-dopaquinone + 2 H2O</text>
        <dbReference type="Rhea" id="RHEA:34287"/>
        <dbReference type="ChEBI" id="CHEBI:15377"/>
        <dbReference type="ChEBI" id="CHEBI:15379"/>
        <dbReference type="ChEBI" id="CHEBI:57504"/>
        <dbReference type="ChEBI" id="CHEBI:57924"/>
        <dbReference type="EC" id="1.14.18.1"/>
    </reaction>
</comment>
<dbReference type="InterPro" id="IPR008922">
    <property type="entry name" value="Di-copper_centre_dom_sf"/>
</dbReference>
<evidence type="ECO:0000313" key="9">
    <source>
        <dbReference type="EMBL" id="KAF2259586.1"/>
    </source>
</evidence>
<keyword evidence="5" id="KW-0470">Melanin biosynthesis</keyword>
<evidence type="ECO:0000256" key="5">
    <source>
        <dbReference type="ARBA" id="ARBA00023101"/>
    </source>
</evidence>
<evidence type="ECO:0000256" key="6">
    <source>
        <dbReference type="ARBA" id="ARBA00048233"/>
    </source>
</evidence>
<dbReference type="OrthoDB" id="6132182at2759"/>
<dbReference type="AlphaFoldDB" id="A0A9P4N5L3"/>
<evidence type="ECO:0000313" key="10">
    <source>
        <dbReference type="Proteomes" id="UP000800093"/>
    </source>
</evidence>
<dbReference type="Proteomes" id="UP000800093">
    <property type="component" value="Unassembled WGS sequence"/>
</dbReference>
<evidence type="ECO:0000256" key="7">
    <source>
        <dbReference type="ARBA" id="ARBA00048881"/>
    </source>
</evidence>
<gene>
    <name evidence="9" type="ORF">CC78DRAFT_502885</name>
</gene>
<accession>A0A9P4N5L3</accession>
<evidence type="ECO:0000256" key="2">
    <source>
        <dbReference type="ARBA" id="ARBA00011906"/>
    </source>
</evidence>
<comment type="catalytic activity">
    <reaction evidence="7">
        <text>L-tyrosine + O2 = L-dopaquinone + H2O</text>
        <dbReference type="Rhea" id="RHEA:18117"/>
        <dbReference type="ChEBI" id="CHEBI:15377"/>
        <dbReference type="ChEBI" id="CHEBI:15379"/>
        <dbReference type="ChEBI" id="CHEBI:57924"/>
        <dbReference type="ChEBI" id="CHEBI:58315"/>
        <dbReference type="EC" id="1.14.18.1"/>
    </reaction>
</comment>
<proteinExistence type="inferred from homology"/>
<dbReference type="Gene3D" id="1.10.1280.10">
    <property type="entry name" value="Di-copper center containing domain from catechol oxidase"/>
    <property type="match status" value="1"/>
</dbReference>
<dbReference type="InterPro" id="IPR050316">
    <property type="entry name" value="Tyrosinase/Hemocyanin"/>
</dbReference>
<dbReference type="PANTHER" id="PTHR11474">
    <property type="entry name" value="TYROSINASE FAMILY MEMBER"/>
    <property type="match status" value="1"/>
</dbReference>
<keyword evidence="3" id="KW-0479">Metal-binding</keyword>
<sequence length="544" mass="62113">MLYYGPLDLSNYSQVKEQVVVIYRHLRSRSMPITKYEDEYWPDWALDVLRNWANTGCRRAQTDPIVRKEIIPASPDPPVKFRVRKDVMSMTEEEINEYRMKLDDVLGAREKDSRWQELGWLHAQWCLHYQEATFFWHRAMLVYMEGLIDFPIPFWNGFAKESANPESAFAGIPNVFLEDEYFHPIAKEWRKNPLKYALACNPQGSDPSPVKRDSILENGKSTTDNTAWAKKIKDLMTLYHEQIKNALDTSTYSWPQETGFPWANLPAFKENMPDSDYAHRTTFDGIFEQPHDNMHGWLGGIGGDMSDNTKTGFDPLFYSMHANFDRIVAAWQSQHPNQTYSSNFPLRPFTDGAKVLSYEESRQYMFTTLGDMAKDTRTMGYIYAPPASPDAAPLRTQAFGPKAVSQGGHAVVTSAKLMAAKGVKVKGDVESVKVPYVVFEDVRCTTESYQINVYLDEGSEATFIGQSTRLGMGQGDIRNGGLKNRQRCEKSTITRAIEVKQFAKQLEEDGGRIRLEVRNLSTGNKVSEEEAARLKGFQARVVWM</sequence>
<feature type="non-terminal residue" evidence="9">
    <location>
        <position position="544"/>
    </location>
</feature>
<dbReference type="InterPro" id="IPR002227">
    <property type="entry name" value="Tyrosinase_Cu-bd"/>
</dbReference>
<evidence type="ECO:0000256" key="1">
    <source>
        <dbReference type="ARBA" id="ARBA00009928"/>
    </source>
</evidence>
<dbReference type="GO" id="GO:0042438">
    <property type="term" value="P:melanin biosynthetic process"/>
    <property type="evidence" value="ECO:0007669"/>
    <property type="project" value="UniProtKB-KW"/>
</dbReference>
<dbReference type="GO" id="GO:0004503">
    <property type="term" value="F:tyrosinase activity"/>
    <property type="evidence" value="ECO:0007669"/>
    <property type="project" value="UniProtKB-EC"/>
</dbReference>
<dbReference type="PROSITE" id="PS00498">
    <property type="entry name" value="TYROSINASE_2"/>
    <property type="match status" value="1"/>
</dbReference>
<dbReference type="EMBL" id="ML986705">
    <property type="protein sequence ID" value="KAF2259586.1"/>
    <property type="molecule type" value="Genomic_DNA"/>
</dbReference>
<evidence type="ECO:0000256" key="3">
    <source>
        <dbReference type="ARBA" id="ARBA00022723"/>
    </source>
</evidence>
<evidence type="ECO:0000259" key="8">
    <source>
        <dbReference type="PROSITE" id="PS00498"/>
    </source>
</evidence>